<comment type="subcellular location">
    <subcellularLocation>
        <location evidence="1 14">Cell outer membrane</location>
        <topology evidence="1 14">Multi-pass membrane protein</topology>
    </subcellularLocation>
</comment>
<evidence type="ECO:0000256" key="9">
    <source>
        <dbReference type="ARBA" id="ARBA00023065"/>
    </source>
</evidence>
<evidence type="ECO:0000256" key="10">
    <source>
        <dbReference type="ARBA" id="ARBA00023077"/>
    </source>
</evidence>
<protein>
    <submittedName>
        <fullName evidence="19">Ferrichrome-iron transporter</fullName>
    </submittedName>
</protein>
<keyword evidence="6 14" id="KW-0812">Transmembrane</keyword>
<keyword evidence="5" id="KW-0410">Iron transport</keyword>
<feature type="domain" description="TonB-dependent receptor plug" evidence="18">
    <location>
        <begin position="70"/>
        <end position="175"/>
    </location>
</feature>
<dbReference type="NCBIfam" id="TIGR01783">
    <property type="entry name" value="TonB-siderophor"/>
    <property type="match status" value="1"/>
</dbReference>
<dbReference type="Gene3D" id="2.170.130.10">
    <property type="entry name" value="TonB-dependent receptor, plug domain"/>
    <property type="match status" value="1"/>
</dbReference>
<keyword evidence="7 16" id="KW-0732">Signal</keyword>
<evidence type="ECO:0000313" key="20">
    <source>
        <dbReference type="Proteomes" id="UP000004622"/>
    </source>
</evidence>
<feature type="signal peptide" evidence="16">
    <location>
        <begin position="1"/>
        <end position="30"/>
    </location>
</feature>
<reference evidence="19 20" key="1">
    <citation type="journal article" date="2012" name="J. Bacteriol.">
        <title>Genome Sequence of Nitratireductor aquibiodomus Strain RA22.</title>
        <authorList>
            <person name="Singh A."/>
            <person name="Jangir P.K."/>
            <person name="Kumari C."/>
            <person name="Sharma R."/>
        </authorList>
    </citation>
    <scope>NUCLEOTIDE SEQUENCE [LARGE SCALE GENOMIC DNA]</scope>
    <source>
        <strain evidence="19 20">RA22</strain>
    </source>
</reference>
<evidence type="ECO:0000259" key="18">
    <source>
        <dbReference type="Pfam" id="PF07715"/>
    </source>
</evidence>
<dbReference type="CDD" id="cd01347">
    <property type="entry name" value="ligand_gated_channel"/>
    <property type="match status" value="1"/>
</dbReference>
<dbReference type="FunFam" id="2.40.170.20:FF:000005">
    <property type="entry name" value="TonB-dependent siderophore receptor"/>
    <property type="match status" value="1"/>
</dbReference>
<dbReference type="AlphaFoldDB" id="I5BVD3"/>
<dbReference type="PATRIC" id="fig|1189611.3.peg.3073"/>
<gene>
    <name evidence="19" type="ORF">A33O_15201</name>
</gene>
<evidence type="ECO:0000256" key="16">
    <source>
        <dbReference type="SAM" id="SignalP"/>
    </source>
</evidence>
<dbReference type="SUPFAM" id="SSF56935">
    <property type="entry name" value="Porins"/>
    <property type="match status" value="1"/>
</dbReference>
<evidence type="ECO:0000256" key="7">
    <source>
        <dbReference type="ARBA" id="ARBA00022729"/>
    </source>
</evidence>
<evidence type="ECO:0000256" key="5">
    <source>
        <dbReference type="ARBA" id="ARBA00022496"/>
    </source>
</evidence>
<keyword evidence="13 14" id="KW-0998">Cell outer membrane</keyword>
<keyword evidence="10 15" id="KW-0798">TonB box</keyword>
<evidence type="ECO:0000256" key="13">
    <source>
        <dbReference type="ARBA" id="ARBA00023237"/>
    </source>
</evidence>
<keyword evidence="3 14" id="KW-0813">Transport</keyword>
<evidence type="ECO:0000256" key="4">
    <source>
        <dbReference type="ARBA" id="ARBA00022452"/>
    </source>
</evidence>
<dbReference type="Pfam" id="PF00593">
    <property type="entry name" value="TonB_dep_Rec_b-barrel"/>
    <property type="match status" value="1"/>
</dbReference>
<comment type="caution">
    <text evidence="19">The sequence shown here is derived from an EMBL/GenBank/DDBJ whole genome shotgun (WGS) entry which is preliminary data.</text>
</comment>
<keyword evidence="12" id="KW-0675">Receptor</keyword>
<keyword evidence="4 14" id="KW-1134">Transmembrane beta strand</keyword>
<keyword evidence="9" id="KW-0406">Ion transport</keyword>
<dbReference type="InterPro" id="IPR000531">
    <property type="entry name" value="Beta-barrel_TonB"/>
</dbReference>
<evidence type="ECO:0000256" key="15">
    <source>
        <dbReference type="RuleBase" id="RU003357"/>
    </source>
</evidence>
<feature type="domain" description="TonB-dependent receptor-like beta-barrel" evidence="17">
    <location>
        <begin position="249"/>
        <end position="712"/>
    </location>
</feature>
<evidence type="ECO:0000256" key="8">
    <source>
        <dbReference type="ARBA" id="ARBA00023004"/>
    </source>
</evidence>
<dbReference type="PROSITE" id="PS52016">
    <property type="entry name" value="TONB_DEPENDENT_REC_3"/>
    <property type="match status" value="1"/>
</dbReference>
<evidence type="ECO:0000256" key="11">
    <source>
        <dbReference type="ARBA" id="ARBA00023136"/>
    </source>
</evidence>
<dbReference type="Pfam" id="PF07715">
    <property type="entry name" value="Plug"/>
    <property type="match status" value="1"/>
</dbReference>
<comment type="similarity">
    <text evidence="2 14 15">Belongs to the TonB-dependent receptor family.</text>
</comment>
<evidence type="ECO:0000259" key="17">
    <source>
        <dbReference type="Pfam" id="PF00593"/>
    </source>
</evidence>
<evidence type="ECO:0000313" key="19">
    <source>
        <dbReference type="EMBL" id="EIM73535.1"/>
    </source>
</evidence>
<dbReference type="GO" id="GO:0009279">
    <property type="term" value="C:cell outer membrane"/>
    <property type="evidence" value="ECO:0007669"/>
    <property type="project" value="UniProtKB-SubCell"/>
</dbReference>
<dbReference type="Gene3D" id="2.40.170.20">
    <property type="entry name" value="TonB-dependent receptor, beta-barrel domain"/>
    <property type="match status" value="1"/>
</dbReference>
<evidence type="ECO:0000256" key="3">
    <source>
        <dbReference type="ARBA" id="ARBA00022448"/>
    </source>
</evidence>
<evidence type="ECO:0000256" key="1">
    <source>
        <dbReference type="ARBA" id="ARBA00004571"/>
    </source>
</evidence>
<dbReference type="InterPro" id="IPR010105">
    <property type="entry name" value="TonB_sidphr_rcpt"/>
</dbReference>
<evidence type="ECO:0000256" key="2">
    <source>
        <dbReference type="ARBA" id="ARBA00009810"/>
    </source>
</evidence>
<evidence type="ECO:0000256" key="6">
    <source>
        <dbReference type="ARBA" id="ARBA00022692"/>
    </source>
</evidence>
<dbReference type="InterPro" id="IPR037066">
    <property type="entry name" value="Plug_dom_sf"/>
</dbReference>
<keyword evidence="11 14" id="KW-0472">Membrane</keyword>
<dbReference type="InterPro" id="IPR036942">
    <property type="entry name" value="Beta-barrel_TonB_sf"/>
</dbReference>
<name>I5BVD3_9HYPH</name>
<evidence type="ECO:0000256" key="14">
    <source>
        <dbReference type="PROSITE-ProRule" id="PRU01360"/>
    </source>
</evidence>
<dbReference type="GO" id="GO:0015344">
    <property type="term" value="F:siderophore uptake transmembrane transporter activity"/>
    <property type="evidence" value="ECO:0007669"/>
    <property type="project" value="TreeGrafter"/>
</dbReference>
<feature type="chain" id="PRO_5003699717" evidence="16">
    <location>
        <begin position="31"/>
        <end position="742"/>
    </location>
</feature>
<keyword evidence="8" id="KW-0408">Iron</keyword>
<dbReference type="Proteomes" id="UP000004622">
    <property type="component" value="Unassembled WGS sequence"/>
</dbReference>
<dbReference type="InterPro" id="IPR012910">
    <property type="entry name" value="Plug_dom"/>
</dbReference>
<dbReference type="InterPro" id="IPR039426">
    <property type="entry name" value="TonB-dep_rcpt-like"/>
</dbReference>
<dbReference type="PANTHER" id="PTHR32552">
    <property type="entry name" value="FERRICHROME IRON RECEPTOR-RELATED"/>
    <property type="match status" value="1"/>
</dbReference>
<dbReference type="FunFam" id="2.170.130.10:FF:000001">
    <property type="entry name" value="Catecholate siderophore TonB-dependent receptor"/>
    <property type="match status" value="1"/>
</dbReference>
<dbReference type="GO" id="GO:0015891">
    <property type="term" value="P:siderophore transport"/>
    <property type="evidence" value="ECO:0007669"/>
    <property type="project" value="InterPro"/>
</dbReference>
<accession>I5BVD3</accession>
<dbReference type="PANTHER" id="PTHR32552:SF68">
    <property type="entry name" value="FERRICHROME OUTER MEMBRANE TRANSPORTER_PHAGE RECEPTOR"/>
    <property type="match status" value="1"/>
</dbReference>
<sequence length="742" mass="80644">MLKLHSRGAGFWRSGCSALAMLASVGVAHAQEASTRLPQISVEGDGAADETGDNLVAKTSDTGSKISVPLTEVPQSISVVTRKQIEEHGALTVGQALRYTPGLVAEPGGGNESLRYDFQSLRGLPYVGSHFVDGLKATFGVGNLGMPQFDPYNIERIDVVRGPTSVLYGQGYPGGMINIVTKKPTSERLREVAVGVGNDGKLFGTFDFSGPLDAEGQFLYRLTGVGRRADNQVDLVGEERLAIAPSFTWKPSDNTSLTILGSFQRDPEGGFYGSLPEAGLLYPLSDGEYIPRNFFPGDPDFDRFEREQASIGYGFEHRFNEHWKISQNLRYIDSSAEVQALSALQLIPPTTLARAALYGDDRTRALTVDTNAEVTFTTGPLAHTMLAGVDYARSVWDQEFGFSAMVPPIDIRNPIYGSPIQVPDSPATAMVFSSTRQKQEQIGVYLQDQVRWGNLVLTAGGRYDSADLFSDRKSSFLGMDTSGSSDQKDDAFSGRVGLTYLFENGLAPYVSYSTSFVPTLGTGADGVPFRPIRGEQWEAGIKYEPNRFDGFFAASVFDVRLENALTTDTRPGRICMGQMGPGPCQIQSGEQRFRGLELEAKAQLSSGLSVLGAYTYLDAEITRSNGPDLGKRPVNTPEHIASLWLNYSFQNQTLLGLTIGGGIRHQGATFGDPENTNRVPAHTLFDASVRYDFGQKFKDLEGLELAVNATNLFDETYVACSGKSYCNYGAGRSVVGTLSYRW</sequence>
<organism evidence="19 20">
    <name type="scientific">Nitratireductor aquibiodomus RA22</name>
    <dbReference type="NCBI Taxonomy" id="1189611"/>
    <lineage>
        <taxon>Bacteria</taxon>
        <taxon>Pseudomonadati</taxon>
        <taxon>Pseudomonadota</taxon>
        <taxon>Alphaproteobacteria</taxon>
        <taxon>Hyphomicrobiales</taxon>
        <taxon>Phyllobacteriaceae</taxon>
        <taxon>Nitratireductor</taxon>
    </lineage>
</organism>
<proteinExistence type="inferred from homology"/>
<evidence type="ECO:0000256" key="12">
    <source>
        <dbReference type="ARBA" id="ARBA00023170"/>
    </source>
</evidence>
<dbReference type="GO" id="GO:0038023">
    <property type="term" value="F:signaling receptor activity"/>
    <property type="evidence" value="ECO:0007669"/>
    <property type="project" value="InterPro"/>
</dbReference>
<dbReference type="EMBL" id="AJXZ01000038">
    <property type="protein sequence ID" value="EIM73535.1"/>
    <property type="molecule type" value="Genomic_DNA"/>
</dbReference>